<evidence type="ECO:0000313" key="1">
    <source>
        <dbReference type="EMBL" id="SPS05569.1"/>
    </source>
</evidence>
<name>A0A2X0QTX8_9PROT</name>
<gene>
    <name evidence="1" type="ORF">NITFAB_1159</name>
</gene>
<organism evidence="1">
    <name type="scientific">Candidatus Nitrotoga fabula</name>
    <dbReference type="NCBI Taxonomy" id="2182327"/>
    <lineage>
        <taxon>Bacteria</taxon>
        <taxon>Pseudomonadati</taxon>
        <taxon>Pseudomonadota</taxon>
        <taxon>Betaproteobacteria</taxon>
        <taxon>Nitrosomonadales</taxon>
        <taxon>Gallionellaceae</taxon>
        <taxon>Candidatus Nitrotoga</taxon>
    </lineage>
</organism>
<proteinExistence type="predicted"/>
<sequence length="115" mass="13381">MVFGEDRQALSPWHTTKRNRRRYRYYIPQRDAKEYAGASKLPRLPAAELEAAVLGQLRTMMRQPMMIIEIVPQVVALNDQLDEAQVTVAMTQLDGIWDQLFPAEQARSCSCWWKE</sequence>
<accession>A0A2X0QTX8</accession>
<protein>
    <submittedName>
        <fullName evidence="1">Site-specific recombinase</fullName>
    </submittedName>
</protein>
<reference evidence="1" key="1">
    <citation type="submission" date="2018-05" db="EMBL/GenBank/DDBJ databases">
        <authorList>
            <person name="Lanie J.A."/>
            <person name="Ng W.-L."/>
            <person name="Kazmierczak K.M."/>
            <person name="Andrzejewski T.M."/>
            <person name="Davidsen T.M."/>
            <person name="Wayne K.J."/>
            <person name="Tettelin H."/>
            <person name="Glass J.I."/>
            <person name="Rusch D."/>
            <person name="Podicherti R."/>
            <person name="Tsui H.-C.T."/>
            <person name="Winkler M.E."/>
        </authorList>
    </citation>
    <scope>NUCLEOTIDE SEQUENCE</scope>
    <source>
        <strain evidence="1">KNB</strain>
    </source>
</reference>
<dbReference type="AlphaFoldDB" id="A0A2X0QTX8"/>
<dbReference type="EMBL" id="LS423452">
    <property type="protein sequence ID" value="SPS05569.1"/>
    <property type="molecule type" value="Genomic_DNA"/>
</dbReference>